<evidence type="ECO:0000259" key="1">
    <source>
        <dbReference type="Pfam" id="PF06985"/>
    </source>
</evidence>
<dbReference type="PANTHER" id="PTHR24148:SF64">
    <property type="entry name" value="HETEROKARYON INCOMPATIBILITY DOMAIN-CONTAINING PROTEIN"/>
    <property type="match status" value="1"/>
</dbReference>
<dbReference type="AlphaFoldDB" id="A0A4Q4SSQ6"/>
<evidence type="ECO:0000313" key="2">
    <source>
        <dbReference type="EMBL" id="RYO75500.1"/>
    </source>
</evidence>
<proteinExistence type="predicted"/>
<dbReference type="Proteomes" id="UP000293360">
    <property type="component" value="Unassembled WGS sequence"/>
</dbReference>
<dbReference type="InterPro" id="IPR010730">
    <property type="entry name" value="HET"/>
</dbReference>
<accession>A0A4Q4SSQ6</accession>
<keyword evidence="3" id="KW-1185">Reference proteome</keyword>
<dbReference type="PANTHER" id="PTHR24148">
    <property type="entry name" value="ANKYRIN REPEAT DOMAIN-CONTAINING PROTEIN 39 HOMOLOG-RELATED"/>
    <property type="match status" value="1"/>
</dbReference>
<name>A0A4Q4SSQ6_9PEZI</name>
<evidence type="ECO:0000313" key="3">
    <source>
        <dbReference type="Proteomes" id="UP000293360"/>
    </source>
</evidence>
<dbReference type="InterPro" id="IPR052895">
    <property type="entry name" value="HetReg/Transcr_Mod"/>
</dbReference>
<organism evidence="2 3">
    <name type="scientific">Monosporascus ibericus</name>
    <dbReference type="NCBI Taxonomy" id="155417"/>
    <lineage>
        <taxon>Eukaryota</taxon>
        <taxon>Fungi</taxon>
        <taxon>Dikarya</taxon>
        <taxon>Ascomycota</taxon>
        <taxon>Pezizomycotina</taxon>
        <taxon>Sordariomycetes</taxon>
        <taxon>Xylariomycetidae</taxon>
        <taxon>Xylariales</taxon>
        <taxon>Xylariales incertae sedis</taxon>
        <taxon>Monosporascus</taxon>
    </lineage>
</organism>
<dbReference type="OrthoDB" id="2288928at2759"/>
<reference evidence="2 3" key="1">
    <citation type="submission" date="2018-06" db="EMBL/GenBank/DDBJ databases">
        <title>Complete Genomes of Monosporascus.</title>
        <authorList>
            <person name="Robinson A.J."/>
            <person name="Natvig D.O."/>
        </authorList>
    </citation>
    <scope>NUCLEOTIDE SEQUENCE [LARGE SCALE GENOMIC DNA]</scope>
    <source>
        <strain evidence="2 3">CBS 110550</strain>
    </source>
</reference>
<feature type="domain" description="Heterokaryon incompatibility" evidence="1">
    <location>
        <begin position="162"/>
        <end position="329"/>
    </location>
</feature>
<dbReference type="STRING" id="155417.A0A4Q4SSQ6"/>
<protein>
    <recommendedName>
        <fullName evidence="1">Heterokaryon incompatibility domain-containing protein</fullName>
    </recommendedName>
</protein>
<dbReference type="EMBL" id="QJNU01001563">
    <property type="protein sequence ID" value="RYO75500.1"/>
    <property type="molecule type" value="Genomic_DNA"/>
</dbReference>
<sequence>MSDNDCNKIRFAWTSDHDRGGNGNNEGADDSIFLVGPGELWRQPHMITSRSNLYGFSYHKPGREMRDQDLYACLSSAGFGPESAREQLATQRIPIQIDHAQPFFCRSAAGCICSPDIASGTTLYNTILSGDHFRILEILPGVENRLNCRLHTACLSENTHSYEALSYTWKDPFQTKYDPFGSAEPGEQPSIICNGIHVPVGRNLFSALWTLRYGDRSRFIWADALCINQNDNTERSRQVQRMSSIFENASRVVIWLGNDEEGIVSEAFSGICVVVNAWRESAGRTDLVSPATFSPASEQRLVSADSLAWPSILALYEQSWFSRTWVLQEAALARDAVVVWDECNISWEWVGLAAAIIRTNFGSLSADIQKHMDFNRREHTVGRRVPEGIVNAYFIYRVSRSQRLYTPLQFTFHHLLQLTRHFHCQDDRDRVFGLLGLPTSDGASDGIIANYSKPVGEVYFQVACHILDCTGSIALLSSARGRPIKPIPYAAASKLRGVSWSAFTTLQ</sequence>
<comment type="caution">
    <text evidence="2">The sequence shown here is derived from an EMBL/GenBank/DDBJ whole genome shotgun (WGS) entry which is preliminary data.</text>
</comment>
<dbReference type="Pfam" id="PF06985">
    <property type="entry name" value="HET"/>
    <property type="match status" value="1"/>
</dbReference>
<gene>
    <name evidence="2" type="ORF">DL764_010383</name>
</gene>